<protein>
    <recommendedName>
        <fullName evidence="4">PrgI family protein</fullName>
    </recommendedName>
</protein>
<dbReference type="EMBL" id="MFDZ01000029">
    <property type="protein sequence ID" value="OGE78057.1"/>
    <property type="molecule type" value="Genomic_DNA"/>
</dbReference>
<dbReference type="Proteomes" id="UP000176578">
    <property type="component" value="Unassembled WGS sequence"/>
</dbReference>
<gene>
    <name evidence="2" type="ORF">A3J19_01100</name>
</gene>
<feature type="transmembrane region" description="Helical" evidence="1">
    <location>
        <begin position="76"/>
        <end position="94"/>
    </location>
</feature>
<organism evidence="2 3">
    <name type="scientific">Candidatus Daviesbacteria bacterium RIFCSPLOWO2_02_FULL_41_8</name>
    <dbReference type="NCBI Taxonomy" id="1797798"/>
    <lineage>
        <taxon>Bacteria</taxon>
        <taxon>Candidatus Daviesiibacteriota</taxon>
    </lineage>
</organism>
<evidence type="ECO:0000313" key="3">
    <source>
        <dbReference type="Proteomes" id="UP000176578"/>
    </source>
</evidence>
<evidence type="ECO:0008006" key="4">
    <source>
        <dbReference type="Google" id="ProtNLM"/>
    </source>
</evidence>
<feature type="transmembrane region" description="Helical" evidence="1">
    <location>
        <begin position="49"/>
        <end position="69"/>
    </location>
</feature>
<keyword evidence="1" id="KW-0812">Transmembrane</keyword>
<reference evidence="2 3" key="1">
    <citation type="journal article" date="2016" name="Nat. Commun.">
        <title>Thousands of microbial genomes shed light on interconnected biogeochemical processes in an aquifer system.</title>
        <authorList>
            <person name="Anantharaman K."/>
            <person name="Brown C.T."/>
            <person name="Hug L.A."/>
            <person name="Sharon I."/>
            <person name="Castelle C.J."/>
            <person name="Probst A.J."/>
            <person name="Thomas B.C."/>
            <person name="Singh A."/>
            <person name="Wilkins M.J."/>
            <person name="Karaoz U."/>
            <person name="Brodie E.L."/>
            <person name="Williams K.H."/>
            <person name="Hubbard S.S."/>
            <person name="Banfield J.F."/>
        </authorList>
    </citation>
    <scope>NUCLEOTIDE SEQUENCE [LARGE SCALE GENOMIC DNA]</scope>
</reference>
<feature type="transmembrane region" description="Helical" evidence="1">
    <location>
        <begin position="21"/>
        <end position="43"/>
    </location>
</feature>
<sequence length="166" mass="18817">MRTTVIPAQITTVEDKIAGNFNLTQILLLLASLFIAVGIYAVLPARLHFSVYKIPLIIAGFFVCCTLALRIKDRVVLNWLFILAGYYLRPAYYVSDKNDVYLRDIVLEPILKKKAKKAVRLNRAGNEKEAPMFDPDSVERILGISRAKLSFKFDKEGINAVWQAKK</sequence>
<proteinExistence type="predicted"/>
<accession>A0A1F5NK38</accession>
<dbReference type="AlphaFoldDB" id="A0A1F5NK38"/>
<comment type="caution">
    <text evidence="2">The sequence shown here is derived from an EMBL/GenBank/DDBJ whole genome shotgun (WGS) entry which is preliminary data.</text>
</comment>
<name>A0A1F5NK38_9BACT</name>
<evidence type="ECO:0000256" key="1">
    <source>
        <dbReference type="SAM" id="Phobius"/>
    </source>
</evidence>
<keyword evidence="1" id="KW-1133">Transmembrane helix</keyword>
<keyword evidence="1" id="KW-0472">Membrane</keyword>
<evidence type="ECO:0000313" key="2">
    <source>
        <dbReference type="EMBL" id="OGE78057.1"/>
    </source>
</evidence>